<dbReference type="AlphaFoldDB" id="A0A2P5VXZ0"/>
<proteinExistence type="predicted"/>
<organism evidence="1 2">
    <name type="scientific">Gossypium barbadense</name>
    <name type="common">Sea Island cotton</name>
    <name type="synonym">Hibiscus barbadensis</name>
    <dbReference type="NCBI Taxonomy" id="3634"/>
    <lineage>
        <taxon>Eukaryota</taxon>
        <taxon>Viridiplantae</taxon>
        <taxon>Streptophyta</taxon>
        <taxon>Embryophyta</taxon>
        <taxon>Tracheophyta</taxon>
        <taxon>Spermatophyta</taxon>
        <taxon>Magnoliopsida</taxon>
        <taxon>eudicotyledons</taxon>
        <taxon>Gunneridae</taxon>
        <taxon>Pentapetalae</taxon>
        <taxon>rosids</taxon>
        <taxon>malvids</taxon>
        <taxon>Malvales</taxon>
        <taxon>Malvaceae</taxon>
        <taxon>Malvoideae</taxon>
        <taxon>Gossypium</taxon>
    </lineage>
</organism>
<evidence type="ECO:0000313" key="1">
    <source>
        <dbReference type="EMBL" id="PPR83722.1"/>
    </source>
</evidence>
<gene>
    <name evidence="1" type="ORF">GOBAR_AA36990</name>
</gene>
<dbReference type="OrthoDB" id="10399088at2759"/>
<sequence>MDSLCENFLCQEDGIRNSSMEVLTPEKKEKLMGQSSMANISGLEEDEDFGVMEGDIQKSIVNGIPSIDFSERVHQLLTTDMETQ</sequence>
<accession>A0A2P5VXZ0</accession>
<reference evidence="1 2" key="1">
    <citation type="submission" date="2015-01" db="EMBL/GenBank/DDBJ databases">
        <title>Genome of allotetraploid Gossypium barbadense reveals genomic plasticity and fiber elongation in cotton evolution.</title>
        <authorList>
            <person name="Chen X."/>
            <person name="Liu X."/>
            <person name="Zhao B."/>
            <person name="Zheng H."/>
            <person name="Hu Y."/>
            <person name="Lu G."/>
            <person name="Yang C."/>
            <person name="Chen J."/>
            <person name="Shan C."/>
            <person name="Zhang L."/>
            <person name="Zhou Y."/>
            <person name="Wang L."/>
            <person name="Guo W."/>
            <person name="Bai Y."/>
            <person name="Ruan J."/>
            <person name="Shangguan X."/>
            <person name="Mao Y."/>
            <person name="Jiang J."/>
            <person name="Zhu Y."/>
            <person name="Lei J."/>
            <person name="Kang H."/>
            <person name="Chen S."/>
            <person name="He X."/>
            <person name="Wang R."/>
            <person name="Wang Y."/>
            <person name="Chen J."/>
            <person name="Wang L."/>
            <person name="Yu S."/>
            <person name="Wang B."/>
            <person name="Wei J."/>
            <person name="Song S."/>
            <person name="Lu X."/>
            <person name="Gao Z."/>
            <person name="Gu W."/>
            <person name="Deng X."/>
            <person name="Ma D."/>
            <person name="Wang S."/>
            <person name="Liang W."/>
            <person name="Fang L."/>
            <person name="Cai C."/>
            <person name="Zhu X."/>
            <person name="Zhou B."/>
            <person name="Zhang Y."/>
            <person name="Chen Z."/>
            <person name="Xu S."/>
            <person name="Zhu R."/>
            <person name="Wang S."/>
            <person name="Zhang T."/>
            <person name="Zhao G."/>
        </authorList>
    </citation>
    <scope>NUCLEOTIDE SEQUENCE [LARGE SCALE GENOMIC DNA]</scope>
    <source>
        <strain evidence="2">cv. Xinhai21</strain>
        <tissue evidence="1">Leaf</tissue>
    </source>
</reference>
<evidence type="ECO:0000313" key="2">
    <source>
        <dbReference type="Proteomes" id="UP000239757"/>
    </source>
</evidence>
<name>A0A2P5VXZ0_GOSBA</name>
<protein>
    <submittedName>
        <fullName evidence="1">Uncharacterized protein</fullName>
    </submittedName>
</protein>
<dbReference type="Proteomes" id="UP000239757">
    <property type="component" value="Unassembled WGS sequence"/>
</dbReference>
<dbReference type="EMBL" id="KZ670206">
    <property type="protein sequence ID" value="PPR83722.1"/>
    <property type="molecule type" value="Genomic_DNA"/>
</dbReference>